<accession>A0A4Y2Q9D7</accession>
<dbReference type="EMBL" id="BGPR01137524">
    <property type="protein sequence ID" value="GBN60179.1"/>
    <property type="molecule type" value="Genomic_DNA"/>
</dbReference>
<dbReference type="AlphaFoldDB" id="A0A4Y2Q9D7"/>
<evidence type="ECO:0000313" key="3">
    <source>
        <dbReference type="Proteomes" id="UP000499080"/>
    </source>
</evidence>
<gene>
    <name evidence="2" type="ORF">AVEN_83574_1</name>
</gene>
<dbReference type="PROSITE" id="PS50878">
    <property type="entry name" value="RT_POL"/>
    <property type="match status" value="1"/>
</dbReference>
<sequence>MDNFLTYIKNAKSRKLIPFALSLDMSNAFITVNWSDIINCLVEDNLSPYLINIIKDFLCHRKIIDKENNIDYFYSRSVPQGSSLGQVLWLVIADRLLRRLDAIKDNFLELHYIMFADDMLLMSMESVLYKFTQSLEVPLKLSKLGQLILVFLLTPRILDLLFSLSRKSLHIFLD</sequence>
<name>A0A4Y2Q9D7_ARAVE</name>
<feature type="domain" description="Reverse transcriptase" evidence="1">
    <location>
        <begin position="1"/>
        <end position="174"/>
    </location>
</feature>
<organism evidence="2 3">
    <name type="scientific">Araneus ventricosus</name>
    <name type="common">Orbweaver spider</name>
    <name type="synonym">Epeira ventricosa</name>
    <dbReference type="NCBI Taxonomy" id="182803"/>
    <lineage>
        <taxon>Eukaryota</taxon>
        <taxon>Metazoa</taxon>
        <taxon>Ecdysozoa</taxon>
        <taxon>Arthropoda</taxon>
        <taxon>Chelicerata</taxon>
        <taxon>Arachnida</taxon>
        <taxon>Araneae</taxon>
        <taxon>Araneomorphae</taxon>
        <taxon>Entelegynae</taxon>
        <taxon>Araneoidea</taxon>
        <taxon>Araneidae</taxon>
        <taxon>Araneus</taxon>
    </lineage>
</organism>
<dbReference type="Pfam" id="PF00078">
    <property type="entry name" value="RVT_1"/>
    <property type="match status" value="1"/>
</dbReference>
<dbReference type="OrthoDB" id="6515318at2759"/>
<reference evidence="2 3" key="1">
    <citation type="journal article" date="2019" name="Sci. Rep.">
        <title>Orb-weaving spider Araneus ventricosus genome elucidates the spidroin gene catalogue.</title>
        <authorList>
            <person name="Kono N."/>
            <person name="Nakamura H."/>
            <person name="Ohtoshi R."/>
            <person name="Moran D.A.P."/>
            <person name="Shinohara A."/>
            <person name="Yoshida Y."/>
            <person name="Fujiwara M."/>
            <person name="Mori M."/>
            <person name="Tomita M."/>
            <person name="Arakawa K."/>
        </authorList>
    </citation>
    <scope>NUCLEOTIDE SEQUENCE [LARGE SCALE GENOMIC DNA]</scope>
</reference>
<evidence type="ECO:0000313" key="2">
    <source>
        <dbReference type="EMBL" id="GBN60179.1"/>
    </source>
</evidence>
<dbReference type="InterPro" id="IPR000477">
    <property type="entry name" value="RT_dom"/>
</dbReference>
<dbReference type="Proteomes" id="UP000499080">
    <property type="component" value="Unassembled WGS sequence"/>
</dbReference>
<evidence type="ECO:0000259" key="1">
    <source>
        <dbReference type="PROSITE" id="PS50878"/>
    </source>
</evidence>
<protein>
    <recommendedName>
        <fullName evidence="1">Reverse transcriptase domain-containing protein</fullName>
    </recommendedName>
</protein>
<comment type="caution">
    <text evidence="2">The sequence shown here is derived from an EMBL/GenBank/DDBJ whole genome shotgun (WGS) entry which is preliminary data.</text>
</comment>
<keyword evidence="3" id="KW-1185">Reference proteome</keyword>
<proteinExistence type="predicted"/>